<dbReference type="Proteomes" id="UP000008144">
    <property type="component" value="Unassembled WGS sequence"/>
</dbReference>
<reference evidence="3" key="1">
    <citation type="journal article" date="2002" name="Science">
        <title>The draft genome of Ciona intestinalis: insights into chordate and vertebrate origins.</title>
        <authorList>
            <person name="Dehal P."/>
            <person name="Satou Y."/>
            <person name="Campbell R.K."/>
            <person name="Chapman J."/>
            <person name="Degnan B."/>
            <person name="De Tomaso A."/>
            <person name="Davidson B."/>
            <person name="Di Gregorio A."/>
            <person name="Gelpke M."/>
            <person name="Goodstein D.M."/>
            <person name="Harafuji N."/>
            <person name="Hastings K.E."/>
            <person name="Ho I."/>
            <person name="Hotta K."/>
            <person name="Huang W."/>
            <person name="Kawashima T."/>
            <person name="Lemaire P."/>
            <person name="Martinez D."/>
            <person name="Meinertzhagen I.A."/>
            <person name="Necula S."/>
            <person name="Nonaka M."/>
            <person name="Putnam N."/>
            <person name="Rash S."/>
            <person name="Saiga H."/>
            <person name="Satake M."/>
            <person name="Terry A."/>
            <person name="Yamada L."/>
            <person name="Wang H.G."/>
            <person name="Awazu S."/>
            <person name="Azumi K."/>
            <person name="Boore J."/>
            <person name="Branno M."/>
            <person name="Chin-Bow S."/>
            <person name="DeSantis R."/>
            <person name="Doyle S."/>
            <person name="Francino P."/>
            <person name="Keys D.N."/>
            <person name="Haga S."/>
            <person name="Hayashi H."/>
            <person name="Hino K."/>
            <person name="Imai K.S."/>
            <person name="Inaba K."/>
            <person name="Kano S."/>
            <person name="Kobayashi K."/>
            <person name="Kobayashi M."/>
            <person name="Lee B.I."/>
            <person name="Makabe K.W."/>
            <person name="Manohar C."/>
            <person name="Matassi G."/>
            <person name="Medina M."/>
            <person name="Mochizuki Y."/>
            <person name="Mount S."/>
            <person name="Morishita T."/>
            <person name="Miura S."/>
            <person name="Nakayama A."/>
            <person name="Nishizaka S."/>
            <person name="Nomoto H."/>
            <person name="Ohta F."/>
            <person name="Oishi K."/>
            <person name="Rigoutsos I."/>
            <person name="Sano M."/>
            <person name="Sasaki A."/>
            <person name="Sasakura Y."/>
            <person name="Shoguchi E."/>
            <person name="Shin-i T."/>
            <person name="Spagnuolo A."/>
            <person name="Stainier D."/>
            <person name="Suzuki M.M."/>
            <person name="Tassy O."/>
            <person name="Takatori N."/>
            <person name="Tokuoka M."/>
            <person name="Yagi K."/>
            <person name="Yoshizaki F."/>
            <person name="Wada S."/>
            <person name="Zhang C."/>
            <person name="Hyatt P.D."/>
            <person name="Larimer F."/>
            <person name="Detter C."/>
            <person name="Doggett N."/>
            <person name="Glavina T."/>
            <person name="Hawkins T."/>
            <person name="Richardson P."/>
            <person name="Lucas S."/>
            <person name="Kohara Y."/>
            <person name="Levine M."/>
            <person name="Satoh N."/>
            <person name="Rokhsar D.S."/>
        </authorList>
    </citation>
    <scope>NUCLEOTIDE SEQUENCE [LARGE SCALE GENOMIC DNA]</scope>
</reference>
<feature type="compositionally biased region" description="Basic and acidic residues" evidence="1">
    <location>
        <begin position="1"/>
        <end position="15"/>
    </location>
</feature>
<dbReference type="AlphaFoldDB" id="F6ULG9"/>
<feature type="region of interest" description="Disordered" evidence="1">
    <location>
        <begin position="113"/>
        <end position="202"/>
    </location>
</feature>
<proteinExistence type="predicted"/>
<feature type="compositionally biased region" description="Basic and acidic residues" evidence="1">
    <location>
        <begin position="162"/>
        <end position="181"/>
    </location>
</feature>
<sequence length="257" mass="30638">MPVKYSDDDYRRYGNDDYSFSLRSDTSRDYARRRRWGDDDDEAMSQLSSPLRLPKIGQPNRRSYSPFELPDDAMIPQRRSTRFEQRDSPIMTRRRYDDVDEVTTDVTPRRQKYKIPEYLLDSDDEDIMTSPAPRPRYMTSPSKFEDDAEDEQVTSPPKVKKHVEMTSQEKRKRAKFDEKAEAGYTMPVSRRRPDPAVGEEEEAMKDIASYIAVRRSFPVEEDEDIQELEHKKYQYRTRGVDYRPKVYNEERSRDRLN</sequence>
<dbReference type="InParanoid" id="F6ULG9"/>
<dbReference type="GeneTree" id="ENSGT00390000012101"/>
<dbReference type="Ensembl" id="ENSCINT00000027401.2">
    <property type="protein sequence ID" value="ENSCINP00000027155.2"/>
    <property type="gene ID" value="ENSCING00000015252.2"/>
</dbReference>
<name>F6ULG9_CIOIN</name>
<reference evidence="2" key="3">
    <citation type="submission" date="2025-09" db="UniProtKB">
        <authorList>
            <consortium name="Ensembl"/>
        </authorList>
    </citation>
    <scope>IDENTIFICATION</scope>
</reference>
<evidence type="ECO:0000256" key="1">
    <source>
        <dbReference type="SAM" id="MobiDB-lite"/>
    </source>
</evidence>
<feature type="region of interest" description="Disordered" evidence="1">
    <location>
        <begin position="1"/>
        <end position="96"/>
    </location>
</feature>
<organism evidence="2 3">
    <name type="scientific">Ciona intestinalis</name>
    <name type="common">Transparent sea squirt</name>
    <name type="synonym">Ascidia intestinalis</name>
    <dbReference type="NCBI Taxonomy" id="7719"/>
    <lineage>
        <taxon>Eukaryota</taxon>
        <taxon>Metazoa</taxon>
        <taxon>Chordata</taxon>
        <taxon>Tunicata</taxon>
        <taxon>Ascidiacea</taxon>
        <taxon>Phlebobranchia</taxon>
        <taxon>Cionidae</taxon>
        <taxon>Ciona</taxon>
    </lineage>
</organism>
<keyword evidence="3" id="KW-1185">Reference proteome</keyword>
<reference evidence="2" key="2">
    <citation type="submission" date="2025-08" db="UniProtKB">
        <authorList>
            <consortium name="Ensembl"/>
        </authorList>
    </citation>
    <scope>IDENTIFICATION</scope>
</reference>
<evidence type="ECO:0000313" key="3">
    <source>
        <dbReference type="Proteomes" id="UP000008144"/>
    </source>
</evidence>
<dbReference type="OMA" id="LMTSHYD"/>
<protein>
    <submittedName>
        <fullName evidence="2">Uncharacterized protein</fullName>
    </submittedName>
</protein>
<accession>F6ULG9</accession>
<evidence type="ECO:0000313" key="2">
    <source>
        <dbReference type="Ensembl" id="ENSCINP00000027155.2"/>
    </source>
</evidence>
<dbReference type="HOGENOM" id="CLU_1083868_0_0_1"/>